<dbReference type="RefSeq" id="WP_126979094.1">
    <property type="nucleotide sequence ID" value="NZ_CAWUGC010000017.1"/>
</dbReference>
<proteinExistence type="predicted"/>
<feature type="signal peptide" evidence="1">
    <location>
        <begin position="1"/>
        <end position="31"/>
    </location>
</feature>
<accession>A0A433SEP8</accession>
<gene>
    <name evidence="2" type="ORF">CUZ56_01163</name>
</gene>
<dbReference type="OrthoDB" id="5975495at2"/>
<evidence type="ECO:0000313" key="2">
    <source>
        <dbReference type="EMBL" id="RUS67221.1"/>
    </source>
</evidence>
<keyword evidence="3" id="KW-1185">Reference proteome</keyword>
<keyword evidence="1" id="KW-0732">Signal</keyword>
<dbReference type="Proteomes" id="UP000286947">
    <property type="component" value="Unassembled WGS sequence"/>
</dbReference>
<protein>
    <submittedName>
        <fullName evidence="2">Uncharacterized protein</fullName>
    </submittedName>
</protein>
<reference evidence="2 3" key="1">
    <citation type="submission" date="2018-01" db="EMBL/GenBank/DDBJ databases">
        <title>Saezia sanguinis gen. nov., sp. nov., in the order Burkholderiales isolated from human blood.</title>
        <authorList>
            <person name="Medina-Pascual M.J."/>
            <person name="Valdezate S."/>
            <person name="Monzon S."/>
            <person name="Cuesta I."/>
            <person name="Carrasco G."/>
            <person name="Villalon P."/>
            <person name="Saez-Nieto J.A."/>
        </authorList>
    </citation>
    <scope>NUCLEOTIDE SEQUENCE [LARGE SCALE GENOMIC DNA]</scope>
    <source>
        <strain evidence="2 3">CNM695-12</strain>
    </source>
</reference>
<evidence type="ECO:0000313" key="3">
    <source>
        <dbReference type="Proteomes" id="UP000286947"/>
    </source>
</evidence>
<evidence type="ECO:0000256" key="1">
    <source>
        <dbReference type="SAM" id="SignalP"/>
    </source>
</evidence>
<organism evidence="2 3">
    <name type="scientific">Saezia sanguinis</name>
    <dbReference type="NCBI Taxonomy" id="1965230"/>
    <lineage>
        <taxon>Bacteria</taxon>
        <taxon>Pseudomonadati</taxon>
        <taxon>Pseudomonadota</taxon>
        <taxon>Betaproteobacteria</taxon>
        <taxon>Burkholderiales</taxon>
        <taxon>Saeziaceae</taxon>
        <taxon>Saezia</taxon>
    </lineage>
</organism>
<name>A0A433SEP8_9BURK</name>
<dbReference type="EMBL" id="PQSP01000002">
    <property type="protein sequence ID" value="RUS67221.1"/>
    <property type="molecule type" value="Genomic_DNA"/>
</dbReference>
<dbReference type="AlphaFoldDB" id="A0A433SEP8"/>
<sequence length="147" mass="16341" precursor="true">MMVLARRLGVFFTTVFTVMVLSLGMASVASAQSADQLLASPKVDDIYAAQLDVFSESDFGDPDPDWGLMRVIRVTSKEIVVVTADVARYKAREALSDLKNTSYVLDLGWDFGEKITIQRADLAEHKEQGDILDARRLSASEIRRLQN</sequence>
<feature type="chain" id="PRO_5019537523" evidence="1">
    <location>
        <begin position="32"/>
        <end position="147"/>
    </location>
</feature>
<comment type="caution">
    <text evidence="2">The sequence shown here is derived from an EMBL/GenBank/DDBJ whole genome shotgun (WGS) entry which is preliminary data.</text>
</comment>